<reference evidence="1 2" key="1">
    <citation type="journal article" date="2022" name="Nat. Ecol. Evol.">
        <title>A masculinizing supergene underlies an exaggerated male reproductive morph in a spider.</title>
        <authorList>
            <person name="Hendrickx F."/>
            <person name="De Corte Z."/>
            <person name="Sonet G."/>
            <person name="Van Belleghem S.M."/>
            <person name="Kostlbacher S."/>
            <person name="Vangestel C."/>
        </authorList>
    </citation>
    <scope>NUCLEOTIDE SEQUENCE [LARGE SCALE GENOMIC DNA]</scope>
    <source>
        <strain evidence="1">W744_W776</strain>
    </source>
</reference>
<gene>
    <name evidence="1" type="ORF">JTE90_009881</name>
</gene>
<evidence type="ECO:0000313" key="2">
    <source>
        <dbReference type="Proteomes" id="UP000827092"/>
    </source>
</evidence>
<evidence type="ECO:0000313" key="1">
    <source>
        <dbReference type="EMBL" id="KAG8188002.1"/>
    </source>
</evidence>
<dbReference type="Proteomes" id="UP000827092">
    <property type="component" value="Unassembled WGS sequence"/>
</dbReference>
<name>A0AAV6UU96_9ARAC</name>
<sequence>MDLAAKLLSSEGLSPGEIRALTQNDVKCTMTLMQEQDRLLMEMFDRREKEAKRQVTVEPQFFVAKFC</sequence>
<comment type="caution">
    <text evidence="1">The sequence shown here is derived from an EMBL/GenBank/DDBJ whole genome shotgun (WGS) entry which is preliminary data.</text>
</comment>
<keyword evidence="2" id="KW-1185">Reference proteome</keyword>
<accession>A0AAV6UU96</accession>
<organism evidence="1 2">
    <name type="scientific">Oedothorax gibbosus</name>
    <dbReference type="NCBI Taxonomy" id="931172"/>
    <lineage>
        <taxon>Eukaryota</taxon>
        <taxon>Metazoa</taxon>
        <taxon>Ecdysozoa</taxon>
        <taxon>Arthropoda</taxon>
        <taxon>Chelicerata</taxon>
        <taxon>Arachnida</taxon>
        <taxon>Araneae</taxon>
        <taxon>Araneomorphae</taxon>
        <taxon>Entelegynae</taxon>
        <taxon>Araneoidea</taxon>
        <taxon>Linyphiidae</taxon>
        <taxon>Erigoninae</taxon>
        <taxon>Oedothorax</taxon>
    </lineage>
</organism>
<dbReference type="EMBL" id="JAFNEN010000251">
    <property type="protein sequence ID" value="KAG8188002.1"/>
    <property type="molecule type" value="Genomic_DNA"/>
</dbReference>
<protein>
    <submittedName>
        <fullName evidence="1">Uncharacterized protein</fullName>
    </submittedName>
</protein>
<proteinExistence type="predicted"/>
<dbReference type="AlphaFoldDB" id="A0AAV6UU96"/>